<evidence type="ECO:0000256" key="2">
    <source>
        <dbReference type="ARBA" id="ARBA00023203"/>
    </source>
</evidence>
<dbReference type="PRINTS" id="PR00006">
    <property type="entry name" value="COFILIN"/>
</dbReference>
<dbReference type="InterPro" id="IPR002108">
    <property type="entry name" value="ADF-H"/>
</dbReference>
<dbReference type="Pfam" id="PF00241">
    <property type="entry name" value="Cofilin_ADF"/>
    <property type="match status" value="1"/>
</dbReference>
<dbReference type="GO" id="GO:0003779">
    <property type="term" value="F:actin binding"/>
    <property type="evidence" value="ECO:0007669"/>
    <property type="project" value="UniProtKB-KW"/>
</dbReference>
<feature type="domain" description="ADF-H" evidence="3">
    <location>
        <begin position="2"/>
        <end position="137"/>
    </location>
</feature>
<dbReference type="SMART" id="SM00102">
    <property type="entry name" value="ADF"/>
    <property type="match status" value="1"/>
</dbReference>
<dbReference type="CDD" id="cd11286">
    <property type="entry name" value="ADF_cofilin_like"/>
    <property type="match status" value="1"/>
</dbReference>
<reference evidence="4 5" key="1">
    <citation type="journal article" date="2019" name="BMC Genomics">
        <title>New insights from Opisthorchis felineus genome: update on genomics of the epidemiologically important liver flukes.</title>
        <authorList>
            <person name="Ershov N.I."/>
            <person name="Mordvinov V.A."/>
            <person name="Prokhortchouk E.B."/>
            <person name="Pakharukova M.Y."/>
            <person name="Gunbin K.V."/>
            <person name="Ustyantsev K."/>
            <person name="Genaev M.A."/>
            <person name="Blinov A.G."/>
            <person name="Mazur A."/>
            <person name="Boulygina E."/>
            <person name="Tsygankova S."/>
            <person name="Khrameeva E."/>
            <person name="Chekanov N."/>
            <person name="Fan G."/>
            <person name="Xiao A."/>
            <person name="Zhang H."/>
            <person name="Xu X."/>
            <person name="Yang H."/>
            <person name="Solovyev V."/>
            <person name="Lee S.M."/>
            <person name="Liu X."/>
            <person name="Afonnikov D.A."/>
            <person name="Skryabin K.G."/>
        </authorList>
    </citation>
    <scope>NUCLEOTIDE SEQUENCE [LARGE SCALE GENOMIC DNA]</scope>
    <source>
        <strain evidence="4">AK-0245</strain>
        <tissue evidence="4">Whole organism</tissue>
    </source>
</reference>
<name>A0A4S2LW36_OPIFE</name>
<dbReference type="GO" id="GO:0015629">
    <property type="term" value="C:actin cytoskeleton"/>
    <property type="evidence" value="ECO:0007669"/>
    <property type="project" value="InterPro"/>
</dbReference>
<protein>
    <recommendedName>
        <fullName evidence="3">ADF-H domain-containing protein</fullName>
    </recommendedName>
</protein>
<dbReference type="AlphaFoldDB" id="A0A4S2LW36"/>
<proteinExistence type="inferred from homology"/>
<dbReference type="OrthoDB" id="10249245at2759"/>
<dbReference type="GO" id="GO:0030042">
    <property type="term" value="P:actin filament depolymerization"/>
    <property type="evidence" value="ECO:0007669"/>
    <property type="project" value="InterPro"/>
</dbReference>
<keyword evidence="5" id="KW-1185">Reference proteome</keyword>
<evidence type="ECO:0000313" key="4">
    <source>
        <dbReference type="EMBL" id="TGZ67706.1"/>
    </source>
</evidence>
<sequence length="238" mass="27150">MTSGIKPSEECLDVFNRIKMQHTNMYAIFRVESEAIVVDKLSDSGAKYEDFLEDMQRRANTGCFAVIDFPYKRGMSTDSKLVFVSWVNDQLPTRTKMLYASSKESLKKKLEGIKLFLHSECGSISPTCKPCGTGPIFHWIVDLYRRCVCQFHRSVSQARHCRPSFGSTVTVMVLALVSSPPSNAILCQTNMRMLMEFEDLTSAPSRLYLRQQLCWCFVCLCCQVRFGVTHRKTVVTFC</sequence>
<evidence type="ECO:0000313" key="5">
    <source>
        <dbReference type="Proteomes" id="UP000308267"/>
    </source>
</evidence>
<dbReference type="SUPFAM" id="SSF55753">
    <property type="entry name" value="Actin depolymerizing proteins"/>
    <property type="match status" value="1"/>
</dbReference>
<dbReference type="EMBL" id="SJOL01006405">
    <property type="protein sequence ID" value="TGZ67706.1"/>
    <property type="molecule type" value="Genomic_DNA"/>
</dbReference>
<comment type="caution">
    <text evidence="4">The sequence shown here is derived from an EMBL/GenBank/DDBJ whole genome shotgun (WGS) entry which is preliminary data.</text>
</comment>
<dbReference type="PROSITE" id="PS51263">
    <property type="entry name" value="ADF_H"/>
    <property type="match status" value="1"/>
</dbReference>
<accession>A0A4S2LW36</accession>
<dbReference type="InterPro" id="IPR029006">
    <property type="entry name" value="ADF-H/Gelsolin-like_dom_sf"/>
</dbReference>
<dbReference type="STRING" id="147828.A0A4S2LW36"/>
<evidence type="ECO:0000259" key="3">
    <source>
        <dbReference type="PROSITE" id="PS51263"/>
    </source>
</evidence>
<dbReference type="InterPro" id="IPR017904">
    <property type="entry name" value="ADF/Cofilin"/>
</dbReference>
<keyword evidence="2" id="KW-0009">Actin-binding</keyword>
<dbReference type="PANTHER" id="PTHR11913">
    <property type="entry name" value="COFILIN-RELATED"/>
    <property type="match status" value="1"/>
</dbReference>
<gene>
    <name evidence="4" type="ORF">CRM22_004658</name>
</gene>
<organism evidence="4 5">
    <name type="scientific">Opisthorchis felineus</name>
    <dbReference type="NCBI Taxonomy" id="147828"/>
    <lineage>
        <taxon>Eukaryota</taxon>
        <taxon>Metazoa</taxon>
        <taxon>Spiralia</taxon>
        <taxon>Lophotrochozoa</taxon>
        <taxon>Platyhelminthes</taxon>
        <taxon>Trematoda</taxon>
        <taxon>Digenea</taxon>
        <taxon>Opisthorchiida</taxon>
        <taxon>Opisthorchiata</taxon>
        <taxon>Opisthorchiidae</taxon>
        <taxon>Opisthorchis</taxon>
    </lineage>
</organism>
<dbReference type="Gene3D" id="3.40.20.10">
    <property type="entry name" value="Severin"/>
    <property type="match status" value="1"/>
</dbReference>
<dbReference type="Proteomes" id="UP000308267">
    <property type="component" value="Unassembled WGS sequence"/>
</dbReference>
<comment type="similarity">
    <text evidence="1">Belongs to the actin-binding proteins ADF family.</text>
</comment>
<evidence type="ECO:0000256" key="1">
    <source>
        <dbReference type="ARBA" id="ARBA00006844"/>
    </source>
</evidence>